<dbReference type="SUPFAM" id="SSF46689">
    <property type="entry name" value="Homeodomain-like"/>
    <property type="match status" value="1"/>
</dbReference>
<feature type="DNA-binding region" description="H-T-H motif" evidence="3">
    <location>
        <begin position="32"/>
        <end position="51"/>
    </location>
</feature>
<evidence type="ECO:0000256" key="2">
    <source>
        <dbReference type="ARBA" id="ARBA00023125"/>
    </source>
</evidence>
<comment type="caution">
    <text evidence="5">The sequence shown here is derived from an EMBL/GenBank/DDBJ whole genome shotgun (WGS) entry which is preliminary data.</text>
</comment>
<evidence type="ECO:0000259" key="4">
    <source>
        <dbReference type="PROSITE" id="PS50977"/>
    </source>
</evidence>
<organism evidence="5 6">
    <name type="scientific">Metabacillus arenae</name>
    <dbReference type="NCBI Taxonomy" id="2771434"/>
    <lineage>
        <taxon>Bacteria</taxon>
        <taxon>Bacillati</taxon>
        <taxon>Bacillota</taxon>
        <taxon>Bacilli</taxon>
        <taxon>Bacillales</taxon>
        <taxon>Bacillaceae</taxon>
        <taxon>Metabacillus</taxon>
    </lineage>
</organism>
<evidence type="ECO:0000256" key="3">
    <source>
        <dbReference type="PROSITE-ProRule" id="PRU00335"/>
    </source>
</evidence>
<reference evidence="5" key="1">
    <citation type="submission" date="2020-09" db="EMBL/GenBank/DDBJ databases">
        <title>A novel bacterium of genus Bacillus, isolated from South China Sea.</title>
        <authorList>
            <person name="Huang H."/>
            <person name="Mo K."/>
            <person name="Hu Y."/>
        </authorList>
    </citation>
    <scope>NUCLEOTIDE SEQUENCE</scope>
    <source>
        <strain evidence="5">IB182487</strain>
    </source>
</reference>
<dbReference type="PANTHER" id="PTHR43479:SF21">
    <property type="entry name" value="TRANSCRIPTIONAL REGULATOR, TETR FAMILY"/>
    <property type="match status" value="1"/>
</dbReference>
<dbReference type="GO" id="GO:0003677">
    <property type="term" value="F:DNA binding"/>
    <property type="evidence" value="ECO:0007669"/>
    <property type="project" value="UniProtKB-UniRule"/>
</dbReference>
<dbReference type="InterPro" id="IPR009057">
    <property type="entry name" value="Homeodomain-like_sf"/>
</dbReference>
<keyword evidence="1" id="KW-0678">Repressor</keyword>
<name>A0A926NQR3_9BACI</name>
<dbReference type="EMBL" id="JACXAI010000028">
    <property type="protein sequence ID" value="MBD1382287.1"/>
    <property type="molecule type" value="Genomic_DNA"/>
</dbReference>
<sequence>MNGFERRKQAKMKQIRIASLELFAHYGIQKVNIHEIAEKANVSQVTIYNYFGSKEALVVDVVRYLLEEQMDYYDALLAENISFEGKIKKIFEQKIYFANKYSTEFLQYLISQQGEIKELVETVNRTRSNPFFQKLVDLGKKEGFIRADLSFENVMFFFNMFMNEAAKHSEFMLNSEDINKKTTDMLNLFFYGLIGKEK</sequence>
<gene>
    <name evidence="5" type="ORF">IC621_18870</name>
</gene>
<keyword evidence="6" id="KW-1185">Reference proteome</keyword>
<dbReference type="InterPro" id="IPR001647">
    <property type="entry name" value="HTH_TetR"/>
</dbReference>
<dbReference type="PRINTS" id="PR00455">
    <property type="entry name" value="HTHTETR"/>
</dbReference>
<dbReference type="InterPro" id="IPR050624">
    <property type="entry name" value="HTH-type_Tx_Regulator"/>
</dbReference>
<feature type="domain" description="HTH tetR-type" evidence="4">
    <location>
        <begin position="9"/>
        <end position="69"/>
    </location>
</feature>
<dbReference type="Gene3D" id="1.10.357.10">
    <property type="entry name" value="Tetracycline Repressor, domain 2"/>
    <property type="match status" value="1"/>
</dbReference>
<dbReference type="RefSeq" id="WP_191160333.1">
    <property type="nucleotide sequence ID" value="NZ_JACXAI010000028.1"/>
</dbReference>
<dbReference type="AlphaFoldDB" id="A0A926NQR3"/>
<keyword evidence="2 3" id="KW-0238">DNA-binding</keyword>
<dbReference type="PANTHER" id="PTHR43479">
    <property type="entry name" value="ACREF/ENVCD OPERON REPRESSOR-RELATED"/>
    <property type="match status" value="1"/>
</dbReference>
<dbReference type="PROSITE" id="PS50977">
    <property type="entry name" value="HTH_TETR_2"/>
    <property type="match status" value="1"/>
</dbReference>
<evidence type="ECO:0000313" key="6">
    <source>
        <dbReference type="Proteomes" id="UP000626844"/>
    </source>
</evidence>
<accession>A0A926NQR3</accession>
<protein>
    <submittedName>
        <fullName evidence="5">TetR/AcrR family transcriptional regulator</fullName>
    </submittedName>
</protein>
<dbReference type="Pfam" id="PF00440">
    <property type="entry name" value="TetR_N"/>
    <property type="match status" value="1"/>
</dbReference>
<dbReference type="Proteomes" id="UP000626844">
    <property type="component" value="Unassembled WGS sequence"/>
</dbReference>
<proteinExistence type="predicted"/>
<evidence type="ECO:0000313" key="5">
    <source>
        <dbReference type="EMBL" id="MBD1382287.1"/>
    </source>
</evidence>
<evidence type="ECO:0000256" key="1">
    <source>
        <dbReference type="ARBA" id="ARBA00022491"/>
    </source>
</evidence>